<keyword evidence="4" id="KW-1185">Reference proteome</keyword>
<dbReference type="GO" id="GO:0004803">
    <property type="term" value="F:transposase activity"/>
    <property type="evidence" value="ECO:0007669"/>
    <property type="project" value="InterPro"/>
</dbReference>
<dbReference type="OrthoDB" id="4337860at2"/>
<dbReference type="InterPro" id="IPR002525">
    <property type="entry name" value="Transp_IS110-like_N"/>
</dbReference>
<dbReference type="RefSeq" id="WP_099116717.1">
    <property type="nucleotide sequence ID" value="NZ_NJAK01000001.1"/>
</dbReference>
<accession>A0A2D0KE10</accession>
<feature type="domain" description="Transposase IS116/IS110/IS902 C-terminal" evidence="2">
    <location>
        <begin position="239"/>
        <end position="317"/>
    </location>
</feature>
<dbReference type="InterPro" id="IPR047650">
    <property type="entry name" value="Transpos_IS110"/>
</dbReference>
<gene>
    <name evidence="3" type="ORF">Xish_00701</name>
</gene>
<dbReference type="EMBL" id="NJAK01000001">
    <property type="protein sequence ID" value="PHM61565.1"/>
    <property type="molecule type" value="Genomic_DNA"/>
</dbReference>
<dbReference type="InterPro" id="IPR003346">
    <property type="entry name" value="Transposase_20"/>
</dbReference>
<dbReference type="GO" id="GO:0006313">
    <property type="term" value="P:DNA transposition"/>
    <property type="evidence" value="ECO:0007669"/>
    <property type="project" value="InterPro"/>
</dbReference>
<dbReference type="PANTHER" id="PTHR33055:SF16">
    <property type="entry name" value="TRANSPOSASE FOR INSERTION SEQUENCE ELEMENT IS1547"/>
    <property type="match status" value="1"/>
</dbReference>
<dbReference type="PANTHER" id="PTHR33055">
    <property type="entry name" value="TRANSPOSASE FOR INSERTION SEQUENCE ELEMENT IS1111A"/>
    <property type="match status" value="1"/>
</dbReference>
<reference evidence="3 4" key="1">
    <citation type="journal article" date="2017" name="Nat. Microbiol.">
        <title>Natural product diversity associated with the nematode symbionts Photorhabdus and Xenorhabdus.</title>
        <authorList>
            <person name="Tobias N.J."/>
            <person name="Wolff H."/>
            <person name="Djahanschiri B."/>
            <person name="Grundmann F."/>
            <person name="Kronenwerth M."/>
            <person name="Shi Y.M."/>
            <person name="Simonyi S."/>
            <person name="Grun P."/>
            <person name="Shapiro-Ilan D."/>
            <person name="Pidot S.J."/>
            <person name="Stinear T.P."/>
            <person name="Ebersberger I."/>
            <person name="Bode H.B."/>
        </authorList>
    </citation>
    <scope>NUCLEOTIDE SEQUENCE [LARGE SCALE GENOMIC DNA]</scope>
    <source>
        <strain evidence="3 4">DSM 22670</strain>
    </source>
</reference>
<evidence type="ECO:0000259" key="1">
    <source>
        <dbReference type="Pfam" id="PF01548"/>
    </source>
</evidence>
<organism evidence="3 4">
    <name type="scientific">Xenorhabdus ishibashii</name>
    <dbReference type="NCBI Taxonomy" id="1034471"/>
    <lineage>
        <taxon>Bacteria</taxon>
        <taxon>Pseudomonadati</taxon>
        <taxon>Pseudomonadota</taxon>
        <taxon>Gammaproteobacteria</taxon>
        <taxon>Enterobacterales</taxon>
        <taxon>Morganellaceae</taxon>
        <taxon>Xenorhabdus</taxon>
    </lineage>
</organism>
<evidence type="ECO:0000259" key="2">
    <source>
        <dbReference type="Pfam" id="PF02371"/>
    </source>
</evidence>
<dbReference type="NCBIfam" id="NF033542">
    <property type="entry name" value="transpos_IS110"/>
    <property type="match status" value="1"/>
</dbReference>
<evidence type="ECO:0000313" key="4">
    <source>
        <dbReference type="Proteomes" id="UP000222168"/>
    </source>
</evidence>
<evidence type="ECO:0000313" key="3">
    <source>
        <dbReference type="EMBL" id="PHM61565.1"/>
    </source>
</evidence>
<dbReference type="AlphaFoldDB" id="A0A2D0KE10"/>
<protein>
    <submittedName>
        <fullName evidence="3">IS110 family transposase</fullName>
    </submittedName>
</protein>
<sequence>MTKKQQDLSVGIIGGVDTHKDLHVAAVVDHNNRVLGSEFFPATRQGYRQMLAWMKSFGFLIRVGIECTGSYGAGLLRYLQSAGIEVLEVTAPDRMERRKRGKSDTIDAECAAHAAFSRVRTVTPKTRSGMIESLRVLKACRKTAVSARRIALQMLQMTIVSAPEELRDQIRKLTRMQLIRTLATSKPDMTRYRQVEDAYRITLKSLARRYLELHDEIGELDIMIAAIVDELSPELIKRKAVGYECAAQLLITAGDNPERLHSESGFAALCGVNPVPVSSGKNQRHRLNRGGDRAANSALHIIAIGRLRTDAKTQEYVAKRIGEGHSKREAIRCLKRYISREIFTLLRNQNRQINRIQIMT</sequence>
<feature type="domain" description="Transposase IS110-like N-terminal" evidence="1">
    <location>
        <begin position="15"/>
        <end position="151"/>
    </location>
</feature>
<dbReference type="GO" id="GO:0003677">
    <property type="term" value="F:DNA binding"/>
    <property type="evidence" value="ECO:0007669"/>
    <property type="project" value="InterPro"/>
</dbReference>
<proteinExistence type="predicted"/>
<comment type="caution">
    <text evidence="3">The sequence shown here is derived from an EMBL/GenBank/DDBJ whole genome shotgun (WGS) entry which is preliminary data.</text>
</comment>
<dbReference type="Proteomes" id="UP000222168">
    <property type="component" value="Unassembled WGS sequence"/>
</dbReference>
<dbReference type="Pfam" id="PF02371">
    <property type="entry name" value="Transposase_20"/>
    <property type="match status" value="1"/>
</dbReference>
<dbReference type="Pfam" id="PF01548">
    <property type="entry name" value="DEDD_Tnp_IS110"/>
    <property type="match status" value="1"/>
</dbReference>
<name>A0A2D0KE10_9GAMM</name>